<name>A0ABS4KQR3_9CLOT</name>
<dbReference type="Proteomes" id="UP001519307">
    <property type="component" value="Unassembled WGS sequence"/>
</dbReference>
<organism evidence="1 2">
    <name type="scientific">Clostridium algifaecis</name>
    <dbReference type="NCBI Taxonomy" id="1472040"/>
    <lineage>
        <taxon>Bacteria</taxon>
        <taxon>Bacillati</taxon>
        <taxon>Bacillota</taxon>
        <taxon>Clostridia</taxon>
        <taxon>Eubacteriales</taxon>
        <taxon>Clostridiaceae</taxon>
        <taxon>Clostridium</taxon>
    </lineage>
</organism>
<accession>A0ABS4KQR3</accession>
<dbReference type="SUPFAM" id="SSF50814">
    <property type="entry name" value="Lipocalins"/>
    <property type="match status" value="1"/>
</dbReference>
<sequence length="136" mass="15540">MKKKAIISVSSKQQNNDDTIEVVTPGEFYKKDDCYYVEYKETEISGMEGTSTTFKMNNDNFSLIRIGSTNANMNFNKNQKSLSVYDTPYGTMELRIRTNKLEVNLDEKGGDVFIDYNLSISGQDYENTQLKINIKA</sequence>
<dbReference type="InterPro" id="IPR012674">
    <property type="entry name" value="Calycin"/>
</dbReference>
<comment type="caution">
    <text evidence="1">The sequence shown here is derived from an EMBL/GenBank/DDBJ whole genome shotgun (WGS) entry which is preliminary data.</text>
</comment>
<dbReference type="RefSeq" id="WP_209701467.1">
    <property type="nucleotide sequence ID" value="NZ_JAGGLM010000004.1"/>
</dbReference>
<gene>
    <name evidence="1" type="ORF">J2Z42_001033</name>
</gene>
<keyword evidence="2" id="KW-1185">Reference proteome</keyword>
<dbReference type="EMBL" id="JAGGLM010000004">
    <property type="protein sequence ID" value="MBP2032368.1"/>
    <property type="molecule type" value="Genomic_DNA"/>
</dbReference>
<dbReference type="InterPro" id="IPR015231">
    <property type="entry name" value="DUF1934"/>
</dbReference>
<protein>
    <submittedName>
        <fullName evidence="1">Uncharacterized beta-barrel protein YwiB (DUF1934 family)</fullName>
    </submittedName>
</protein>
<reference evidence="1 2" key="1">
    <citation type="submission" date="2021-03" db="EMBL/GenBank/DDBJ databases">
        <title>Genomic Encyclopedia of Type Strains, Phase IV (KMG-IV): sequencing the most valuable type-strain genomes for metagenomic binning, comparative biology and taxonomic classification.</title>
        <authorList>
            <person name="Goeker M."/>
        </authorList>
    </citation>
    <scope>NUCLEOTIDE SEQUENCE [LARGE SCALE GENOMIC DNA]</scope>
    <source>
        <strain evidence="1 2">DSM 28783</strain>
    </source>
</reference>
<dbReference type="Pfam" id="PF09148">
    <property type="entry name" value="DUF1934"/>
    <property type="match status" value="1"/>
</dbReference>
<proteinExistence type="predicted"/>
<evidence type="ECO:0000313" key="1">
    <source>
        <dbReference type="EMBL" id="MBP2032368.1"/>
    </source>
</evidence>
<dbReference type="Gene3D" id="2.40.128.20">
    <property type="match status" value="1"/>
</dbReference>
<evidence type="ECO:0000313" key="2">
    <source>
        <dbReference type="Proteomes" id="UP001519307"/>
    </source>
</evidence>